<proteinExistence type="inferred from homology"/>
<organism evidence="7 8">
    <name type="scientific">Musa balbisiana</name>
    <name type="common">Banana</name>
    <dbReference type="NCBI Taxonomy" id="52838"/>
    <lineage>
        <taxon>Eukaryota</taxon>
        <taxon>Viridiplantae</taxon>
        <taxon>Streptophyta</taxon>
        <taxon>Embryophyta</taxon>
        <taxon>Tracheophyta</taxon>
        <taxon>Spermatophyta</taxon>
        <taxon>Magnoliopsida</taxon>
        <taxon>Liliopsida</taxon>
        <taxon>Zingiberales</taxon>
        <taxon>Musaceae</taxon>
        <taxon>Musa</taxon>
    </lineage>
</organism>
<keyword evidence="5 6" id="KW-0472">Membrane</keyword>
<feature type="transmembrane region" description="Helical" evidence="6">
    <location>
        <begin position="120"/>
        <end position="138"/>
    </location>
</feature>
<comment type="subcellular location">
    <subcellularLocation>
        <location evidence="1">Membrane</location>
        <topology evidence="1">Multi-pass membrane protein</topology>
    </subcellularLocation>
</comment>
<comment type="caution">
    <text evidence="7">The sequence shown here is derived from an EMBL/GenBank/DDBJ whole genome shotgun (WGS) entry which is preliminary data.</text>
</comment>
<feature type="transmembrane region" description="Helical" evidence="6">
    <location>
        <begin position="397"/>
        <end position="416"/>
    </location>
</feature>
<dbReference type="GO" id="GO:0016020">
    <property type="term" value="C:membrane"/>
    <property type="evidence" value="ECO:0007669"/>
    <property type="project" value="UniProtKB-SubCell"/>
</dbReference>
<name>A0A4S8JCL2_MUSBA</name>
<evidence type="ECO:0000256" key="6">
    <source>
        <dbReference type="SAM" id="Phobius"/>
    </source>
</evidence>
<evidence type="ECO:0000256" key="3">
    <source>
        <dbReference type="ARBA" id="ARBA00022692"/>
    </source>
</evidence>
<evidence type="ECO:0008006" key="9">
    <source>
        <dbReference type="Google" id="ProtNLM"/>
    </source>
</evidence>
<feature type="transmembrane region" description="Helical" evidence="6">
    <location>
        <begin position="158"/>
        <end position="178"/>
    </location>
</feature>
<evidence type="ECO:0000256" key="4">
    <source>
        <dbReference type="ARBA" id="ARBA00022989"/>
    </source>
</evidence>
<feature type="transmembrane region" description="Helical" evidence="6">
    <location>
        <begin position="358"/>
        <end position="377"/>
    </location>
</feature>
<dbReference type="GO" id="GO:0022857">
    <property type="term" value="F:transmembrane transporter activity"/>
    <property type="evidence" value="ECO:0007669"/>
    <property type="project" value="InterPro"/>
</dbReference>
<sequence length="463" mass="50836">MAEVKPEEIATHPPMDQLQGFEYCIDSNPSWGEAISLGFQHYILSLGAAVMIPTLLVPLMGGSDRFLQTMRAIQGALIVSSCIQIVLGYSQLWGIFSSPLGMVPVVSLVGFGLFDRGFPVVGRCVEIGVPMLILFIASSQYLKHLHVRRLPILERFSLLLTITIVWVYAHLLTVGGAYKHRPERTQINCRTDRADLISSAPWIKIPYPLQWGAPTFDAGHSFGMMAAVLVSSIESTGAYNAAARLASATPPPAYVLSRGIGWQGIGVLLDGLFGTATGSTVSVENVGLLGSTRVGSRRVIQISAGFMIFFSILGKFGALFASIPFTIFAAVYCVLFGIVAAVGLSLLQFTNMNSMRNLFITGVSIFLGLSIPQYFFRYTASAQHGPAHTKAEWFNDYINTIFSSPPTVALIVAVFLDNTLDFKDTAGDRGMPWWARFRKFRGDSRNEEFYTLPFNLNRFFPPR</sequence>
<gene>
    <name evidence="7" type="ORF">C4D60_Mb07t02380</name>
</gene>
<dbReference type="EMBL" id="PYDT01000005">
    <property type="protein sequence ID" value="THU59461.1"/>
    <property type="molecule type" value="Genomic_DNA"/>
</dbReference>
<feature type="transmembrane region" description="Helical" evidence="6">
    <location>
        <begin position="327"/>
        <end position="346"/>
    </location>
</feature>
<evidence type="ECO:0000256" key="1">
    <source>
        <dbReference type="ARBA" id="ARBA00004141"/>
    </source>
</evidence>
<dbReference type="STRING" id="52838.A0A4S8JCL2"/>
<accession>A0A4S8JCL2</accession>
<evidence type="ECO:0000313" key="8">
    <source>
        <dbReference type="Proteomes" id="UP000317650"/>
    </source>
</evidence>
<evidence type="ECO:0000313" key="7">
    <source>
        <dbReference type="EMBL" id="THU59461.1"/>
    </source>
</evidence>
<reference evidence="7 8" key="1">
    <citation type="journal article" date="2019" name="Nat. Plants">
        <title>Genome sequencing of Musa balbisiana reveals subgenome evolution and function divergence in polyploid bananas.</title>
        <authorList>
            <person name="Yao X."/>
        </authorList>
    </citation>
    <scope>NUCLEOTIDE SEQUENCE [LARGE SCALE GENOMIC DNA]</scope>
    <source>
        <strain evidence="8">cv. DH-PKW</strain>
        <tissue evidence="7">Leaves</tissue>
    </source>
</reference>
<keyword evidence="4 6" id="KW-1133">Transmembrane helix</keyword>
<evidence type="ECO:0000256" key="2">
    <source>
        <dbReference type="ARBA" id="ARBA00008821"/>
    </source>
</evidence>
<evidence type="ECO:0000256" key="5">
    <source>
        <dbReference type="ARBA" id="ARBA00023136"/>
    </source>
</evidence>
<feature type="transmembrane region" description="Helical" evidence="6">
    <location>
        <begin position="299"/>
        <end position="321"/>
    </location>
</feature>
<dbReference type="Proteomes" id="UP000317650">
    <property type="component" value="Chromosome 7"/>
</dbReference>
<dbReference type="Pfam" id="PF00860">
    <property type="entry name" value="Xan_ur_permease"/>
    <property type="match status" value="1"/>
</dbReference>
<feature type="transmembrane region" description="Helical" evidence="6">
    <location>
        <begin position="72"/>
        <end position="89"/>
    </location>
</feature>
<dbReference type="PANTHER" id="PTHR11119">
    <property type="entry name" value="XANTHINE-URACIL / VITAMIN C PERMEASE FAMILY MEMBER"/>
    <property type="match status" value="1"/>
</dbReference>
<protein>
    <recommendedName>
        <fullName evidence="9">Nucleobase-ascorbate transporter 2</fullName>
    </recommendedName>
</protein>
<feature type="transmembrane region" description="Helical" evidence="6">
    <location>
        <begin position="95"/>
        <end position="113"/>
    </location>
</feature>
<keyword evidence="3 6" id="KW-0812">Transmembrane</keyword>
<dbReference type="InterPro" id="IPR006043">
    <property type="entry name" value="NCS2"/>
</dbReference>
<keyword evidence="8" id="KW-1185">Reference proteome</keyword>
<dbReference type="AlphaFoldDB" id="A0A4S8JCL2"/>
<comment type="similarity">
    <text evidence="2">Belongs to the nucleobase:cation symporter-2 (NCS2) (TC 2.A.40) family.</text>
</comment>
<feature type="transmembrane region" description="Helical" evidence="6">
    <location>
        <begin position="39"/>
        <end position="60"/>
    </location>
</feature>